<comment type="caution">
    <text evidence="1">The sequence shown here is derived from an EMBL/GenBank/DDBJ whole genome shotgun (WGS) entry which is preliminary data.</text>
</comment>
<evidence type="ECO:0000313" key="2">
    <source>
        <dbReference type="Proteomes" id="UP000230179"/>
    </source>
</evidence>
<organism evidence="1 2">
    <name type="scientific">Candidatus Kaiserbacteria bacterium CG10_big_fil_rev_8_21_14_0_10_56_12</name>
    <dbReference type="NCBI Taxonomy" id="1974611"/>
    <lineage>
        <taxon>Bacteria</taxon>
        <taxon>Candidatus Kaiseribacteriota</taxon>
    </lineage>
</organism>
<reference evidence="2" key="1">
    <citation type="submission" date="2017-09" db="EMBL/GenBank/DDBJ databases">
        <title>Depth-based differentiation of microbial function through sediment-hosted aquifers and enrichment of novel symbionts in the deep terrestrial subsurface.</title>
        <authorList>
            <person name="Probst A.J."/>
            <person name="Ladd B."/>
            <person name="Jarett J.K."/>
            <person name="Geller-Mcgrath D.E."/>
            <person name="Sieber C.M.K."/>
            <person name="Emerson J.B."/>
            <person name="Anantharaman K."/>
            <person name="Thomas B.C."/>
            <person name="Malmstrom R."/>
            <person name="Stieglmeier M."/>
            <person name="Klingl A."/>
            <person name="Woyke T."/>
            <person name="Ryan C.M."/>
            <person name="Banfield J.F."/>
        </authorList>
    </citation>
    <scope>NUCLEOTIDE SEQUENCE [LARGE SCALE GENOMIC DNA]</scope>
</reference>
<accession>A0A2H0U9X6</accession>
<dbReference type="AlphaFoldDB" id="A0A2H0U9X6"/>
<sequence length="167" mass="18782">MSYTAEVPSRGTRSIPCVAPVNDHIVYAGIEDFDPRAFLADITFTMSNKFRRLVLAECRTISVPTLVGEAYTVVRDNLDDQVRASLGDHCTFESASHLCARMARLIQAHPTRMRDEILRICQVRNIFYLDKYAIYLYRLNSGEGWYLDAEGLVVGGQPIDSRVFSAG</sequence>
<evidence type="ECO:0000313" key="1">
    <source>
        <dbReference type="EMBL" id="PIR83160.1"/>
    </source>
</evidence>
<protein>
    <submittedName>
        <fullName evidence="1">Uncharacterized protein</fullName>
    </submittedName>
</protein>
<gene>
    <name evidence="1" type="ORF">COU19_02025</name>
</gene>
<name>A0A2H0U9X6_9BACT</name>
<dbReference type="Proteomes" id="UP000230179">
    <property type="component" value="Unassembled WGS sequence"/>
</dbReference>
<proteinExistence type="predicted"/>
<dbReference type="EMBL" id="PFBL01000017">
    <property type="protein sequence ID" value="PIR83160.1"/>
    <property type="molecule type" value="Genomic_DNA"/>
</dbReference>